<accession>A0A4P9Z3N0</accession>
<dbReference type="GO" id="GO:0022857">
    <property type="term" value="F:transmembrane transporter activity"/>
    <property type="evidence" value="ECO:0007669"/>
    <property type="project" value="InterPro"/>
</dbReference>
<keyword evidence="2" id="KW-0813">Transport</keyword>
<dbReference type="Gene3D" id="1.20.1720.10">
    <property type="entry name" value="Multidrug resistance protein D"/>
    <property type="match status" value="1"/>
</dbReference>
<keyword evidence="11" id="KW-1185">Reference proteome</keyword>
<evidence type="ECO:0000256" key="7">
    <source>
        <dbReference type="SAM" id="Phobius"/>
    </source>
</evidence>
<evidence type="ECO:0000259" key="9">
    <source>
        <dbReference type="PROSITE" id="PS50850"/>
    </source>
</evidence>
<feature type="chain" id="PRO_5021012023" evidence="8">
    <location>
        <begin position="23"/>
        <end position="502"/>
    </location>
</feature>
<keyword evidence="3" id="KW-1003">Cell membrane</keyword>
<feature type="transmembrane region" description="Helical" evidence="7">
    <location>
        <begin position="334"/>
        <end position="356"/>
    </location>
</feature>
<keyword evidence="4 7" id="KW-0812">Transmembrane</keyword>
<dbReference type="EMBL" id="KZ989257">
    <property type="protein sequence ID" value="RKP27167.1"/>
    <property type="molecule type" value="Genomic_DNA"/>
</dbReference>
<dbReference type="InterPro" id="IPR036259">
    <property type="entry name" value="MFS_trans_sf"/>
</dbReference>
<feature type="transmembrane region" description="Helical" evidence="7">
    <location>
        <begin position="135"/>
        <end position="154"/>
    </location>
</feature>
<feature type="domain" description="Major facilitator superfamily (MFS) profile" evidence="9">
    <location>
        <begin position="9"/>
        <end position="473"/>
    </location>
</feature>
<dbReference type="GO" id="GO:0005886">
    <property type="term" value="C:plasma membrane"/>
    <property type="evidence" value="ECO:0007669"/>
    <property type="project" value="UniProtKB-SubCell"/>
</dbReference>
<dbReference type="OrthoDB" id="10021397at2759"/>
<keyword evidence="5 7" id="KW-1133">Transmembrane helix</keyword>
<dbReference type="InterPro" id="IPR011701">
    <property type="entry name" value="MFS"/>
</dbReference>
<evidence type="ECO:0000256" key="1">
    <source>
        <dbReference type="ARBA" id="ARBA00004651"/>
    </source>
</evidence>
<dbReference type="Pfam" id="PF07690">
    <property type="entry name" value="MFS_1"/>
    <property type="match status" value="1"/>
</dbReference>
<evidence type="ECO:0000256" key="6">
    <source>
        <dbReference type="ARBA" id="ARBA00023136"/>
    </source>
</evidence>
<reference evidence="11" key="1">
    <citation type="journal article" date="2018" name="Nat. Microbiol.">
        <title>Leveraging single-cell genomics to expand the fungal tree of life.</title>
        <authorList>
            <person name="Ahrendt S.R."/>
            <person name="Quandt C.A."/>
            <person name="Ciobanu D."/>
            <person name="Clum A."/>
            <person name="Salamov A."/>
            <person name="Andreopoulos B."/>
            <person name="Cheng J.F."/>
            <person name="Woyke T."/>
            <person name="Pelin A."/>
            <person name="Henrissat B."/>
            <person name="Reynolds N.K."/>
            <person name="Benny G.L."/>
            <person name="Smith M.E."/>
            <person name="James T.Y."/>
            <person name="Grigoriev I.V."/>
        </authorList>
    </citation>
    <scope>NUCLEOTIDE SEQUENCE [LARGE SCALE GENOMIC DNA]</scope>
    <source>
        <strain evidence="11">Benny S71-1</strain>
    </source>
</reference>
<feature type="transmembrane region" description="Helical" evidence="7">
    <location>
        <begin position="203"/>
        <end position="224"/>
    </location>
</feature>
<feature type="transmembrane region" description="Helical" evidence="7">
    <location>
        <begin position="74"/>
        <end position="93"/>
    </location>
</feature>
<organism evidence="10 11">
    <name type="scientific">Syncephalis pseudoplumigaleata</name>
    <dbReference type="NCBI Taxonomy" id="1712513"/>
    <lineage>
        <taxon>Eukaryota</taxon>
        <taxon>Fungi</taxon>
        <taxon>Fungi incertae sedis</taxon>
        <taxon>Zoopagomycota</taxon>
        <taxon>Zoopagomycotina</taxon>
        <taxon>Zoopagomycetes</taxon>
        <taxon>Zoopagales</taxon>
        <taxon>Piptocephalidaceae</taxon>
        <taxon>Syncephalis</taxon>
    </lineage>
</organism>
<dbReference type="SUPFAM" id="SSF103473">
    <property type="entry name" value="MFS general substrate transporter"/>
    <property type="match status" value="2"/>
</dbReference>
<dbReference type="AlphaFoldDB" id="A0A4P9Z3N0"/>
<evidence type="ECO:0000256" key="8">
    <source>
        <dbReference type="SAM" id="SignalP"/>
    </source>
</evidence>
<dbReference type="PROSITE" id="PS50850">
    <property type="entry name" value="MFS"/>
    <property type="match status" value="1"/>
</dbReference>
<dbReference type="PANTHER" id="PTHR23501:SF191">
    <property type="entry name" value="VACUOLAR BASIC AMINO ACID TRANSPORTER 4"/>
    <property type="match status" value="1"/>
</dbReference>
<feature type="transmembrane region" description="Helical" evidence="7">
    <location>
        <begin position="305"/>
        <end position="327"/>
    </location>
</feature>
<dbReference type="PRINTS" id="PR01036">
    <property type="entry name" value="TCRTETB"/>
</dbReference>
<name>A0A4P9Z3N0_9FUNG</name>
<comment type="subcellular location">
    <subcellularLocation>
        <location evidence="1">Cell membrane</location>
        <topology evidence="1">Multi-pass membrane protein</topology>
    </subcellularLocation>
</comment>
<feature type="transmembrane region" description="Helical" evidence="7">
    <location>
        <begin position="160"/>
        <end position="182"/>
    </location>
</feature>
<dbReference type="Proteomes" id="UP000278143">
    <property type="component" value="Unassembled WGS sequence"/>
</dbReference>
<feature type="transmembrane region" description="Helical" evidence="7">
    <location>
        <begin position="230"/>
        <end position="248"/>
    </location>
</feature>
<keyword evidence="8" id="KW-0732">Signal</keyword>
<dbReference type="Gene3D" id="1.20.1250.20">
    <property type="entry name" value="MFS general substrate transporter like domains"/>
    <property type="match status" value="1"/>
</dbReference>
<evidence type="ECO:0000256" key="3">
    <source>
        <dbReference type="ARBA" id="ARBA00022475"/>
    </source>
</evidence>
<dbReference type="PANTHER" id="PTHR23501">
    <property type="entry name" value="MAJOR FACILITATOR SUPERFAMILY"/>
    <property type="match status" value="1"/>
</dbReference>
<evidence type="ECO:0000313" key="11">
    <source>
        <dbReference type="Proteomes" id="UP000278143"/>
    </source>
</evidence>
<gene>
    <name evidence="10" type="ORF">SYNPS1DRAFT_13096</name>
</gene>
<feature type="transmembrane region" description="Helical" evidence="7">
    <location>
        <begin position="99"/>
        <end position="123"/>
    </location>
</feature>
<evidence type="ECO:0000256" key="4">
    <source>
        <dbReference type="ARBA" id="ARBA00022692"/>
    </source>
</evidence>
<feature type="transmembrane region" description="Helical" evidence="7">
    <location>
        <begin position="362"/>
        <end position="384"/>
    </location>
</feature>
<sequence>MSWKRSLILFAGLALTVFLCSLDQTIVATAIPRIASDFNSLADVSWIGSAYLLTTAAVTPLYGKLTAIFGLKPVFLFALVMFLAGSLGCALSTSMVMLIVFRAVSGIGGESMYALSLVIITAVSTPERSAMLQGWFGAVFAVSAAVGPLLGGVFTDHATWRWAFYINLPIGIISLAIIVFGFHHPPIGGSIRMKLKRIDYPGAVLLLASIICALLAVGWGGNAYAWDSPLIISLLCVAVVVCGAFVWVEGRYAKEPFIPARVLKSRNAMLSMLTSFLSGWVIFTMVYYLPLFYQLVRNKTATQAGLMLIPLMILCCILTGVSTLLIGRLGAWSYPVFLASGFAIIVLSLGLTLTFWEETRMASEIVILLLGGAGLGIVWQAVFLTAQASSDSKDMAVATMLCSFFQMMGATIGLAVSGSVFNNAMARYMPEREVWAASAVSSTSPCPRVACPLSLSLFTLCLVLRAARMSRDRWMACTICHRTSRSRPSTASSRHSTSYSFP</sequence>
<evidence type="ECO:0000256" key="2">
    <source>
        <dbReference type="ARBA" id="ARBA00022448"/>
    </source>
</evidence>
<evidence type="ECO:0000313" key="10">
    <source>
        <dbReference type="EMBL" id="RKP27167.1"/>
    </source>
</evidence>
<dbReference type="InterPro" id="IPR020846">
    <property type="entry name" value="MFS_dom"/>
</dbReference>
<feature type="transmembrane region" description="Helical" evidence="7">
    <location>
        <begin position="396"/>
        <end position="421"/>
    </location>
</feature>
<protein>
    <submittedName>
        <fullName evidence="10">Major facilitator superfamily-domain-containing protein</fullName>
    </submittedName>
</protein>
<dbReference type="FunFam" id="1.20.1720.10:FF:000004">
    <property type="entry name" value="EmrB/QacA family drug resistance transporter"/>
    <property type="match status" value="1"/>
</dbReference>
<keyword evidence="6 7" id="KW-0472">Membrane</keyword>
<proteinExistence type="predicted"/>
<dbReference type="CDD" id="cd17502">
    <property type="entry name" value="MFS_Azr1_MDR_like"/>
    <property type="match status" value="1"/>
</dbReference>
<feature type="signal peptide" evidence="8">
    <location>
        <begin position="1"/>
        <end position="22"/>
    </location>
</feature>
<evidence type="ECO:0000256" key="5">
    <source>
        <dbReference type="ARBA" id="ARBA00022989"/>
    </source>
</evidence>
<feature type="transmembrane region" description="Helical" evidence="7">
    <location>
        <begin position="269"/>
        <end position="293"/>
    </location>
</feature>